<proteinExistence type="predicted"/>
<accession>A0A1I5K3N2</accession>
<protein>
    <recommendedName>
        <fullName evidence="3">Nucleotidyltransferase</fullName>
    </recommendedName>
</protein>
<reference evidence="2" key="1">
    <citation type="submission" date="2016-10" db="EMBL/GenBank/DDBJ databases">
        <authorList>
            <person name="Varghese N."/>
            <person name="Submissions S."/>
        </authorList>
    </citation>
    <scope>NUCLEOTIDE SEQUENCE [LARGE SCALE GENOMIC DNA]</scope>
    <source>
        <strain evidence="2">DSM 15282</strain>
    </source>
</reference>
<dbReference type="AlphaFoldDB" id="A0A1I5K3N2"/>
<dbReference type="RefSeq" id="WP_139217528.1">
    <property type="nucleotide sequence ID" value="NZ_FOVW01000017.1"/>
</dbReference>
<evidence type="ECO:0008006" key="3">
    <source>
        <dbReference type="Google" id="ProtNLM"/>
    </source>
</evidence>
<keyword evidence="2" id="KW-1185">Reference proteome</keyword>
<sequence length="273" mass="31571">MQDNLNLHFNRAYKTQGSVITNTNIKVHSDFDLLTIIDRYHYNQPGVENSSDYTESNPDDDILELRTQSTKIMKNIYDEVDTSGKKGISIFNKSLNRKVDIVFCFWYHSKKYIETKDEHYKGIYLYEFPVKRKILDYPFAHINNVNYKGDTTNDGARKGIRLLKNLKADADSKIDLTSFHLTTIVHSIEDNHLNYNLGNELLIAKSISDKMNILINDPARRKEVKSPNGTENPLEDDKVVPEIKKIKEDLDTLIIDTAKELNSPTVKRILLNY</sequence>
<evidence type="ECO:0000313" key="2">
    <source>
        <dbReference type="Proteomes" id="UP000199564"/>
    </source>
</evidence>
<gene>
    <name evidence="1" type="ORF">SAMN04488519_1177</name>
</gene>
<dbReference type="Proteomes" id="UP000199564">
    <property type="component" value="Unassembled WGS sequence"/>
</dbReference>
<evidence type="ECO:0000313" key="1">
    <source>
        <dbReference type="EMBL" id="SFO79682.1"/>
    </source>
</evidence>
<dbReference type="EMBL" id="FOVW01000017">
    <property type="protein sequence ID" value="SFO79682.1"/>
    <property type="molecule type" value="Genomic_DNA"/>
</dbReference>
<organism evidence="1 2">
    <name type="scientific">Algoriphagus ornithinivorans</name>
    <dbReference type="NCBI Taxonomy" id="226506"/>
    <lineage>
        <taxon>Bacteria</taxon>
        <taxon>Pseudomonadati</taxon>
        <taxon>Bacteroidota</taxon>
        <taxon>Cytophagia</taxon>
        <taxon>Cytophagales</taxon>
        <taxon>Cyclobacteriaceae</taxon>
        <taxon>Algoriphagus</taxon>
    </lineage>
</organism>
<dbReference type="STRING" id="226506.SAMN04488519_1177"/>
<name>A0A1I5K3N2_9BACT</name>